<feature type="domain" description="Nitroreductase" evidence="5">
    <location>
        <begin position="210"/>
        <end position="301"/>
    </location>
</feature>
<keyword evidence="2" id="KW-0288">FMN</keyword>
<dbReference type="InterPro" id="IPR050627">
    <property type="entry name" value="Nitroreductase/BluB"/>
</dbReference>
<evidence type="ECO:0000313" key="6">
    <source>
        <dbReference type="EMBL" id="MFK2902963.1"/>
    </source>
</evidence>
<dbReference type="EMBL" id="JADIKM010000001">
    <property type="protein sequence ID" value="MFK2902963.1"/>
    <property type="molecule type" value="Genomic_DNA"/>
</dbReference>
<name>A0ABW8JQ08_9GAMM</name>
<keyword evidence="4" id="KW-0472">Membrane</keyword>
<evidence type="ECO:0000256" key="2">
    <source>
        <dbReference type="ARBA" id="ARBA00022643"/>
    </source>
</evidence>
<organism evidence="6 7">
    <name type="scientific">Dyella ginsengisoli</name>
    <dbReference type="NCBI Taxonomy" id="363848"/>
    <lineage>
        <taxon>Bacteria</taxon>
        <taxon>Pseudomonadati</taxon>
        <taxon>Pseudomonadota</taxon>
        <taxon>Gammaproteobacteria</taxon>
        <taxon>Lysobacterales</taxon>
        <taxon>Rhodanobacteraceae</taxon>
        <taxon>Dyella</taxon>
    </lineage>
</organism>
<evidence type="ECO:0000256" key="4">
    <source>
        <dbReference type="SAM" id="Phobius"/>
    </source>
</evidence>
<comment type="caution">
    <text evidence="6">The sequence shown here is derived from an EMBL/GenBank/DDBJ whole genome shotgun (WGS) entry which is preliminary data.</text>
</comment>
<evidence type="ECO:0000259" key="5">
    <source>
        <dbReference type="Pfam" id="PF00881"/>
    </source>
</evidence>
<feature type="transmembrane region" description="Helical" evidence="4">
    <location>
        <begin position="250"/>
        <end position="272"/>
    </location>
</feature>
<dbReference type="Gene3D" id="3.40.109.10">
    <property type="entry name" value="NADH Oxidase"/>
    <property type="match status" value="1"/>
</dbReference>
<dbReference type="PANTHER" id="PTHR23026">
    <property type="entry name" value="NADPH NITROREDUCTASE"/>
    <property type="match status" value="1"/>
</dbReference>
<keyword evidence="4" id="KW-1133">Transmembrane helix</keyword>
<dbReference type="InterPro" id="IPR029479">
    <property type="entry name" value="Nitroreductase"/>
</dbReference>
<feature type="domain" description="Nitroreductase" evidence="5">
    <location>
        <begin position="158"/>
        <end position="207"/>
    </location>
</feature>
<evidence type="ECO:0000313" key="7">
    <source>
        <dbReference type="Proteomes" id="UP001620460"/>
    </source>
</evidence>
<evidence type="ECO:0000256" key="1">
    <source>
        <dbReference type="ARBA" id="ARBA00022630"/>
    </source>
</evidence>
<gene>
    <name evidence="6" type="ORF">ISP17_03235</name>
</gene>
<sequence>MMLGSRLKRFIRPLHNLLWAFNGFAYDFSRYVRYGGWRGHADHRRRDYKAVKTYHQLEKSLSFRERRAGSGWEAADNLLRLLGRGEPAPAGLGYHETVGLKVLRDFAASADGGGETARRVEAFLQQVRQQSAEGGVIELGVDELLAGRLDDPEQFFFSRHSVRDFRPAAVPRELLQRAIRLAMRTPSVCNRQAWHVYQMDSRASIDRALALQNGNRGFGHEVPCLLIITADLRAFDTHGERFQHWVDGGMFAMSLALALHSLGLASCFLNWSRGARDDRRLRRVVALDDAHTVITMMAVGYASEKLKVCYSARRPVDSILTFLDDHA</sequence>
<dbReference type="SUPFAM" id="SSF55469">
    <property type="entry name" value="FMN-dependent nitroreductase-like"/>
    <property type="match status" value="1"/>
</dbReference>
<proteinExistence type="predicted"/>
<reference evidence="6 7" key="1">
    <citation type="submission" date="2020-10" db="EMBL/GenBank/DDBJ databases">
        <title>Phylogeny of dyella-like bacteria.</title>
        <authorList>
            <person name="Fu J."/>
        </authorList>
    </citation>
    <scope>NUCLEOTIDE SEQUENCE [LARGE SCALE GENOMIC DNA]</scope>
    <source>
        <strain evidence="6 7">Gsoil3046</strain>
    </source>
</reference>
<keyword evidence="4" id="KW-0812">Transmembrane</keyword>
<keyword evidence="3" id="KW-0560">Oxidoreductase</keyword>
<dbReference type="Pfam" id="PF00881">
    <property type="entry name" value="Nitroreductase"/>
    <property type="match status" value="2"/>
</dbReference>
<keyword evidence="7" id="KW-1185">Reference proteome</keyword>
<dbReference type="PANTHER" id="PTHR23026:SF90">
    <property type="entry name" value="IODOTYROSINE DEIODINASE 1"/>
    <property type="match status" value="1"/>
</dbReference>
<keyword evidence="1" id="KW-0285">Flavoprotein</keyword>
<dbReference type="InterPro" id="IPR000415">
    <property type="entry name" value="Nitroreductase-like"/>
</dbReference>
<dbReference type="Proteomes" id="UP001620460">
    <property type="component" value="Unassembled WGS sequence"/>
</dbReference>
<evidence type="ECO:0000256" key="3">
    <source>
        <dbReference type="ARBA" id="ARBA00023002"/>
    </source>
</evidence>
<accession>A0ABW8JQ08</accession>
<protein>
    <submittedName>
        <fullName evidence="6">Nitroreductase family protein</fullName>
    </submittedName>
</protein>
<dbReference type="RefSeq" id="WP_404630077.1">
    <property type="nucleotide sequence ID" value="NZ_JADIKM010000001.1"/>
</dbReference>